<accession>A0A1G7E378</accession>
<evidence type="ECO:0000313" key="3">
    <source>
        <dbReference type="EMBL" id="SDE58102.1"/>
    </source>
</evidence>
<keyword evidence="1" id="KW-1133">Transmembrane helix</keyword>
<dbReference type="STRING" id="675864.SAMN04489747_3806"/>
<evidence type="ECO:0000256" key="1">
    <source>
        <dbReference type="SAM" id="Phobius"/>
    </source>
</evidence>
<proteinExistence type="predicted"/>
<gene>
    <name evidence="3" type="ORF">SAMN04489747_3806</name>
</gene>
<feature type="transmembrane region" description="Helical" evidence="1">
    <location>
        <begin position="75"/>
        <end position="94"/>
    </location>
</feature>
<dbReference type="Proteomes" id="UP000198546">
    <property type="component" value="Chromosome i"/>
</dbReference>
<dbReference type="InterPro" id="IPR025403">
    <property type="entry name" value="TgpA-like_C"/>
</dbReference>
<dbReference type="AlphaFoldDB" id="A0A1G7E378"/>
<feature type="domain" description="Protein-glutamine gamma-glutamyltransferase-like C-terminal" evidence="2">
    <location>
        <begin position="142"/>
        <end position="210"/>
    </location>
</feature>
<dbReference type="OrthoDB" id="3389322at2"/>
<keyword evidence="1" id="KW-0472">Membrane</keyword>
<dbReference type="RefSeq" id="WP_157677219.1">
    <property type="nucleotide sequence ID" value="NZ_LT629688.1"/>
</dbReference>
<keyword evidence="1" id="KW-0812">Transmembrane</keyword>
<organism evidence="3 4">
    <name type="scientific">Auraticoccus monumenti</name>
    <dbReference type="NCBI Taxonomy" id="675864"/>
    <lineage>
        <taxon>Bacteria</taxon>
        <taxon>Bacillati</taxon>
        <taxon>Actinomycetota</taxon>
        <taxon>Actinomycetes</taxon>
        <taxon>Propionibacteriales</taxon>
        <taxon>Propionibacteriaceae</taxon>
        <taxon>Auraticoccus</taxon>
    </lineage>
</organism>
<dbReference type="EMBL" id="LT629688">
    <property type="protein sequence ID" value="SDE58102.1"/>
    <property type="molecule type" value="Genomic_DNA"/>
</dbReference>
<protein>
    <recommendedName>
        <fullName evidence="2">Protein-glutamine gamma-glutamyltransferase-like C-terminal domain-containing protein</fullName>
    </recommendedName>
</protein>
<dbReference type="Pfam" id="PF13559">
    <property type="entry name" value="DUF4129"/>
    <property type="match status" value="1"/>
</dbReference>
<keyword evidence="4" id="KW-1185">Reference proteome</keyword>
<evidence type="ECO:0000313" key="4">
    <source>
        <dbReference type="Proteomes" id="UP000198546"/>
    </source>
</evidence>
<name>A0A1G7E378_9ACTN</name>
<sequence length="227" mass="24822">MTPLDVPIEIGRDEARRLAAEELGRARYDLQVPEWLQDLLARAQRALYWLMERLGELVERTLELSPSGGGGGDSSPWLVVGVVLLLVALAVLVWRVGLPRLNRRTEDAEVSTEAEVSAAQYRTLAEQAGAAGDWAGAVLEEFRSLVRELEHLTVIDPRPSRTALEVAWRASLAVPTAEPDLRAAAGVFNDVVYGRTPATPERWQQLRTLADQALAEARTADLSGVPA</sequence>
<evidence type="ECO:0000259" key="2">
    <source>
        <dbReference type="Pfam" id="PF13559"/>
    </source>
</evidence>
<reference evidence="3 4" key="1">
    <citation type="submission" date="2016-10" db="EMBL/GenBank/DDBJ databases">
        <authorList>
            <person name="de Groot N.N."/>
        </authorList>
    </citation>
    <scope>NUCLEOTIDE SEQUENCE [LARGE SCALE GENOMIC DNA]</scope>
    <source>
        <strain evidence="3 4">MON 2.2</strain>
    </source>
</reference>